<proteinExistence type="predicted"/>
<organism evidence="1 2">
    <name type="scientific">Arabidopsis thaliana</name>
    <name type="common">Mouse-ear cress</name>
    <dbReference type="NCBI Taxonomy" id="3702"/>
    <lineage>
        <taxon>Eukaryota</taxon>
        <taxon>Viridiplantae</taxon>
        <taxon>Streptophyta</taxon>
        <taxon>Embryophyta</taxon>
        <taxon>Tracheophyta</taxon>
        <taxon>Spermatophyta</taxon>
        <taxon>Magnoliopsida</taxon>
        <taxon>eudicotyledons</taxon>
        <taxon>Gunneridae</taxon>
        <taxon>Pentapetalae</taxon>
        <taxon>rosids</taxon>
        <taxon>malvids</taxon>
        <taxon>Brassicales</taxon>
        <taxon>Brassicaceae</taxon>
        <taxon>Camelineae</taxon>
        <taxon>Arabidopsis</taxon>
    </lineage>
</organism>
<gene>
    <name evidence="1" type="ORF">AT9943_LOCUS20483</name>
</gene>
<dbReference type="AlphaFoldDB" id="A0A7G2FG40"/>
<name>A0A7G2FG40_ARATH</name>
<accession>A0A7G2FG40</accession>
<dbReference type="EMBL" id="LR881470">
    <property type="protein sequence ID" value="CAD5333108.1"/>
    <property type="molecule type" value="Genomic_DNA"/>
</dbReference>
<sequence>MFIRIIFSDSNQIAGYHLYVHHDLNKSTPSLCKQSSSPNHLPTGSYDDKIDELKRIAKFLTSLKKKFKSMLGNQICSSIFIMECQTTGCSVAHIIFL</sequence>
<protein>
    <submittedName>
        <fullName evidence="1">(thale cress) hypothetical protein</fullName>
    </submittedName>
</protein>
<evidence type="ECO:0000313" key="1">
    <source>
        <dbReference type="EMBL" id="CAD5333108.1"/>
    </source>
</evidence>
<evidence type="ECO:0000313" key="2">
    <source>
        <dbReference type="Proteomes" id="UP000516314"/>
    </source>
</evidence>
<reference evidence="1 2" key="1">
    <citation type="submission" date="2020-09" db="EMBL/GenBank/DDBJ databases">
        <authorList>
            <person name="Ashkenazy H."/>
        </authorList>
    </citation>
    <scope>NUCLEOTIDE SEQUENCE [LARGE SCALE GENOMIC DNA]</scope>
    <source>
        <strain evidence="2">cv. Cdm-0</strain>
    </source>
</reference>
<dbReference type="Proteomes" id="UP000516314">
    <property type="component" value="Chromosome 5"/>
</dbReference>